<evidence type="ECO:0000256" key="1">
    <source>
        <dbReference type="ARBA" id="ARBA00004123"/>
    </source>
</evidence>
<keyword evidence="4" id="KW-0805">Transcription regulation</keyword>
<dbReference type="GO" id="GO:0006357">
    <property type="term" value="P:regulation of transcription by RNA polymerase II"/>
    <property type="evidence" value="ECO:0007669"/>
    <property type="project" value="TreeGrafter"/>
</dbReference>
<protein>
    <recommendedName>
        <fullName evidence="11">HSF-type DNA-binding domain-containing protein</fullName>
    </recommendedName>
</protein>
<dbReference type="GO" id="GO:0003700">
    <property type="term" value="F:DNA-binding transcription factor activity"/>
    <property type="evidence" value="ECO:0007669"/>
    <property type="project" value="InterPro"/>
</dbReference>
<keyword evidence="3" id="KW-0597">Phosphoprotein</keyword>
<evidence type="ECO:0000256" key="3">
    <source>
        <dbReference type="ARBA" id="ARBA00022553"/>
    </source>
</evidence>
<feature type="domain" description="HSF-type DNA-binding" evidence="11">
    <location>
        <begin position="31"/>
        <end position="124"/>
    </location>
</feature>
<feature type="compositionally biased region" description="Basic and acidic residues" evidence="10">
    <location>
        <begin position="306"/>
        <end position="320"/>
    </location>
</feature>
<dbReference type="SMART" id="SM00415">
    <property type="entry name" value="HSF"/>
    <property type="match status" value="1"/>
</dbReference>
<dbReference type="EMBL" id="JACMSC010000016">
    <property type="protein sequence ID" value="KAG6482541.1"/>
    <property type="molecule type" value="Genomic_DNA"/>
</dbReference>
<proteinExistence type="inferred from homology"/>
<reference evidence="12 13" key="1">
    <citation type="submission" date="2020-08" db="EMBL/GenBank/DDBJ databases">
        <title>Plant Genome Project.</title>
        <authorList>
            <person name="Zhang R.-G."/>
        </authorList>
    </citation>
    <scope>NUCLEOTIDE SEQUENCE [LARGE SCALE GENOMIC DNA]</scope>
    <source>
        <tissue evidence="12">Rhizome</tissue>
    </source>
</reference>
<evidence type="ECO:0000259" key="11">
    <source>
        <dbReference type="SMART" id="SM00415"/>
    </source>
</evidence>
<evidence type="ECO:0000256" key="7">
    <source>
        <dbReference type="ARBA" id="ARBA00023163"/>
    </source>
</evidence>
<comment type="similarity">
    <text evidence="9">Belongs to the HSF family.</text>
</comment>
<gene>
    <name evidence="12" type="ORF">ZIOFF_059173</name>
</gene>
<dbReference type="GO" id="GO:0000978">
    <property type="term" value="F:RNA polymerase II cis-regulatory region sequence-specific DNA binding"/>
    <property type="evidence" value="ECO:0007669"/>
    <property type="project" value="TreeGrafter"/>
</dbReference>
<dbReference type="AlphaFoldDB" id="A0A8J5FCQ9"/>
<evidence type="ECO:0000256" key="5">
    <source>
        <dbReference type="ARBA" id="ARBA00023016"/>
    </source>
</evidence>
<sequence length="350" mass="38625">MATTNTVLPTDDKAADVAEFVPPGAEGQRTLPTPFLTKTYQLVDDPSVDDMISWNEGGSTFVVWQPAEFARDLLPKYFKHNNFSSFVRQLNTYGFRKTVPDRWEFANDCFRRGEKRLLCDIHRRKIAPSAPTAMAPLPVSIPLNRPETPENSAEEQAIWSSSSPGPPSTPPTVTPGPSGSVELVGENERLRKENSRLCRELAKMKRLCNHIAALVSKHTDEGVDREAEALPSTLLELMPATRVDGEEEDSVEADASAELEAEVMVEEATSTAPWLGLRPRLFGMTIGGKREREDGKNKCEPQTTQVKREPKEESSPEHHQQSWVVYCPRPIRRVCNGSGGVGEGDGGGST</sequence>
<comment type="subcellular location">
    <subcellularLocation>
        <location evidence="1">Nucleus</location>
    </subcellularLocation>
</comment>
<evidence type="ECO:0000313" key="13">
    <source>
        <dbReference type="Proteomes" id="UP000734854"/>
    </source>
</evidence>
<dbReference type="InterPro" id="IPR000232">
    <property type="entry name" value="HSF_DNA-bd"/>
</dbReference>
<dbReference type="PANTHER" id="PTHR10015">
    <property type="entry name" value="HEAT SHOCK TRANSCRIPTION FACTOR"/>
    <property type="match status" value="1"/>
</dbReference>
<evidence type="ECO:0000256" key="9">
    <source>
        <dbReference type="RuleBase" id="RU004020"/>
    </source>
</evidence>
<feature type="region of interest" description="Disordered" evidence="10">
    <location>
        <begin position="133"/>
        <end position="182"/>
    </location>
</feature>
<dbReference type="Pfam" id="PF00447">
    <property type="entry name" value="HSF_DNA-bind"/>
    <property type="match status" value="1"/>
</dbReference>
<accession>A0A8J5FCQ9</accession>
<evidence type="ECO:0000256" key="2">
    <source>
        <dbReference type="ARBA" id="ARBA00011233"/>
    </source>
</evidence>
<dbReference type="PANTHER" id="PTHR10015:SF169">
    <property type="entry name" value="HEAT STRESS TRANSCRIPTION FACTOR B-2B"/>
    <property type="match status" value="1"/>
</dbReference>
<feature type="compositionally biased region" description="Pro residues" evidence="10">
    <location>
        <begin position="164"/>
        <end position="174"/>
    </location>
</feature>
<feature type="compositionally biased region" description="Basic and acidic residues" evidence="10">
    <location>
        <begin position="288"/>
        <end position="299"/>
    </location>
</feature>
<keyword evidence="7" id="KW-0804">Transcription</keyword>
<organism evidence="12 13">
    <name type="scientific">Zingiber officinale</name>
    <name type="common">Ginger</name>
    <name type="synonym">Amomum zingiber</name>
    <dbReference type="NCBI Taxonomy" id="94328"/>
    <lineage>
        <taxon>Eukaryota</taxon>
        <taxon>Viridiplantae</taxon>
        <taxon>Streptophyta</taxon>
        <taxon>Embryophyta</taxon>
        <taxon>Tracheophyta</taxon>
        <taxon>Spermatophyta</taxon>
        <taxon>Magnoliopsida</taxon>
        <taxon>Liliopsida</taxon>
        <taxon>Zingiberales</taxon>
        <taxon>Zingiberaceae</taxon>
        <taxon>Zingiber</taxon>
    </lineage>
</organism>
<name>A0A8J5FCQ9_ZINOF</name>
<keyword evidence="13" id="KW-1185">Reference proteome</keyword>
<keyword evidence="6" id="KW-0238">DNA-binding</keyword>
<comment type="caution">
    <text evidence="12">The sequence shown here is derived from an EMBL/GenBank/DDBJ whole genome shotgun (WGS) entry which is preliminary data.</text>
</comment>
<evidence type="ECO:0000256" key="6">
    <source>
        <dbReference type="ARBA" id="ARBA00023125"/>
    </source>
</evidence>
<dbReference type="Proteomes" id="UP000734854">
    <property type="component" value="Unassembled WGS sequence"/>
</dbReference>
<evidence type="ECO:0000313" key="12">
    <source>
        <dbReference type="EMBL" id="KAG6482541.1"/>
    </source>
</evidence>
<keyword evidence="8" id="KW-0539">Nucleus</keyword>
<evidence type="ECO:0000256" key="4">
    <source>
        <dbReference type="ARBA" id="ARBA00023015"/>
    </source>
</evidence>
<dbReference type="OrthoDB" id="60033at2759"/>
<evidence type="ECO:0000256" key="10">
    <source>
        <dbReference type="SAM" id="MobiDB-lite"/>
    </source>
</evidence>
<evidence type="ECO:0000256" key="8">
    <source>
        <dbReference type="ARBA" id="ARBA00023242"/>
    </source>
</evidence>
<comment type="subunit">
    <text evidence="2">Homotrimer.</text>
</comment>
<dbReference type="GO" id="GO:0005634">
    <property type="term" value="C:nucleus"/>
    <property type="evidence" value="ECO:0007669"/>
    <property type="project" value="UniProtKB-SubCell"/>
</dbReference>
<keyword evidence="5" id="KW-0346">Stress response</keyword>
<dbReference type="FunFam" id="1.10.10.10:FF:000037">
    <property type="entry name" value="Heat stress transcription factor B-4"/>
    <property type="match status" value="1"/>
</dbReference>
<feature type="region of interest" description="Disordered" evidence="10">
    <location>
        <begin position="287"/>
        <end position="324"/>
    </location>
</feature>